<accession>A0A3E0VB00</accession>
<dbReference type="OrthoDB" id="4940102at2"/>
<name>A0A3E0VB00_9MICO</name>
<comment type="caution">
    <text evidence="1">The sequence shown here is derived from an EMBL/GenBank/DDBJ whole genome shotgun (WGS) entry which is preliminary data.</text>
</comment>
<proteinExistence type="predicted"/>
<dbReference type="EMBL" id="NBWZ01000002">
    <property type="protein sequence ID" value="RFA06530.1"/>
    <property type="molecule type" value="Genomic_DNA"/>
</dbReference>
<organism evidence="1 2">
    <name type="scientific">Subtercola boreus</name>
    <dbReference type="NCBI Taxonomy" id="120213"/>
    <lineage>
        <taxon>Bacteria</taxon>
        <taxon>Bacillati</taxon>
        <taxon>Actinomycetota</taxon>
        <taxon>Actinomycetes</taxon>
        <taxon>Micrococcales</taxon>
        <taxon>Microbacteriaceae</taxon>
        <taxon>Subtercola</taxon>
    </lineage>
</organism>
<dbReference type="AlphaFoldDB" id="A0A3E0VB00"/>
<dbReference type="Proteomes" id="UP000256486">
    <property type="component" value="Unassembled WGS sequence"/>
</dbReference>
<evidence type="ECO:0000313" key="2">
    <source>
        <dbReference type="Proteomes" id="UP000256486"/>
    </source>
</evidence>
<gene>
    <name evidence="1" type="ORF">B7R54_19390</name>
</gene>
<protein>
    <submittedName>
        <fullName evidence="1">Uncharacterized protein</fullName>
    </submittedName>
</protein>
<dbReference type="RefSeq" id="WP_116416911.1">
    <property type="nucleotide sequence ID" value="NZ_NBWZ01000002.1"/>
</dbReference>
<reference evidence="1 2" key="1">
    <citation type="submission" date="2017-04" db="EMBL/GenBank/DDBJ databases">
        <title>Comparative genome analysis of Subtercola boreus.</title>
        <authorList>
            <person name="Cho Y.-J."/>
            <person name="Cho A."/>
            <person name="Kim O.-S."/>
            <person name="Lee J.-I."/>
        </authorList>
    </citation>
    <scope>NUCLEOTIDE SEQUENCE [LARGE SCALE GENOMIC DNA]</scope>
    <source>
        <strain evidence="1 2">K300</strain>
    </source>
</reference>
<sequence>MNPKKLIPVIVIAAAVIAGLVFWQVSTAGTSAPSSQSQPTGAAAVLPVTTNPIQNTSTAPGLTIVTAAVQDNTDPQTQAAISDRLQITVKNTGTAALTGFEVFYTMKDTVTNAAESYYQKLDEAPLMPGASTTINFDNQSGPGHYPENMFSLYRSSKNKVEFSIEVSASGAATAHATAVKDAGNGEKSD</sequence>
<evidence type="ECO:0000313" key="1">
    <source>
        <dbReference type="EMBL" id="RFA06530.1"/>
    </source>
</evidence>
<keyword evidence="2" id="KW-1185">Reference proteome</keyword>